<keyword evidence="9" id="KW-1185">Reference proteome</keyword>
<evidence type="ECO:0000256" key="5">
    <source>
        <dbReference type="ARBA" id="ARBA00023136"/>
    </source>
</evidence>
<name>A0A1Y1XUS8_9FUNG</name>
<dbReference type="STRING" id="1314790.A0A1Y1XUS8"/>
<evidence type="ECO:0000256" key="4">
    <source>
        <dbReference type="ARBA" id="ARBA00022833"/>
    </source>
</evidence>
<sequence length="148" mass="17028">MPSTYYKDPLMRSVSSASLPAQPIPPQSMFYEQGISDSRLSSFKHHYETISPPRPSLETDLPPSLRRFHSLCKTRLRDSPLRIQCPGCHNYCTTNLKFKNGSAVWLSSLGLFMLTGIFFWVPFITHMCKDVVHVCPNCQYPIGRYRRL</sequence>
<keyword evidence="4" id="KW-0862">Zinc</keyword>
<proteinExistence type="inferred from homology"/>
<organism evidence="8 9">
    <name type="scientific">Basidiobolus meristosporus CBS 931.73</name>
    <dbReference type="NCBI Taxonomy" id="1314790"/>
    <lineage>
        <taxon>Eukaryota</taxon>
        <taxon>Fungi</taxon>
        <taxon>Fungi incertae sedis</taxon>
        <taxon>Zoopagomycota</taxon>
        <taxon>Entomophthoromycotina</taxon>
        <taxon>Basidiobolomycetes</taxon>
        <taxon>Basidiobolales</taxon>
        <taxon>Basidiobolaceae</taxon>
        <taxon>Basidiobolus</taxon>
    </lineage>
</organism>
<keyword evidence="5 6" id="KW-0472">Membrane</keyword>
<evidence type="ECO:0000256" key="1">
    <source>
        <dbReference type="ARBA" id="ARBA00004170"/>
    </source>
</evidence>
<evidence type="ECO:0000256" key="2">
    <source>
        <dbReference type="ARBA" id="ARBA00005975"/>
    </source>
</evidence>
<dbReference type="OrthoDB" id="5599753at2759"/>
<evidence type="ECO:0000313" key="9">
    <source>
        <dbReference type="Proteomes" id="UP000193498"/>
    </source>
</evidence>
<dbReference type="PROSITE" id="PS51837">
    <property type="entry name" value="LITAF"/>
    <property type="match status" value="1"/>
</dbReference>
<dbReference type="AlphaFoldDB" id="A0A1Y1XUS8"/>
<dbReference type="PANTHER" id="PTHR23292">
    <property type="entry name" value="LIPOPOLYSACCHARIDE-INDUCED TUMOR NECROSIS FACTOR-ALPHA FACTOR"/>
    <property type="match status" value="1"/>
</dbReference>
<keyword evidence="6" id="KW-1133">Transmembrane helix</keyword>
<gene>
    <name evidence="8" type="ORF">K493DRAFT_318657</name>
</gene>
<dbReference type="Proteomes" id="UP000193498">
    <property type="component" value="Unassembled WGS sequence"/>
</dbReference>
<evidence type="ECO:0000256" key="3">
    <source>
        <dbReference type="ARBA" id="ARBA00022723"/>
    </source>
</evidence>
<reference evidence="8 9" key="1">
    <citation type="submission" date="2016-07" db="EMBL/GenBank/DDBJ databases">
        <title>Pervasive Adenine N6-methylation of Active Genes in Fungi.</title>
        <authorList>
            <consortium name="DOE Joint Genome Institute"/>
            <person name="Mondo S.J."/>
            <person name="Dannebaum R.O."/>
            <person name="Kuo R.C."/>
            <person name="Labutti K."/>
            <person name="Haridas S."/>
            <person name="Kuo A."/>
            <person name="Salamov A."/>
            <person name="Ahrendt S.R."/>
            <person name="Lipzen A."/>
            <person name="Sullivan W."/>
            <person name="Andreopoulos W.B."/>
            <person name="Clum A."/>
            <person name="Lindquist E."/>
            <person name="Daum C."/>
            <person name="Ramamoorthy G.K."/>
            <person name="Gryganskyi A."/>
            <person name="Culley D."/>
            <person name="Magnuson J.K."/>
            <person name="James T.Y."/>
            <person name="O'Malley M.A."/>
            <person name="Stajich J.E."/>
            <person name="Spatafora J.W."/>
            <person name="Visel A."/>
            <person name="Grigoriev I.V."/>
        </authorList>
    </citation>
    <scope>NUCLEOTIDE SEQUENCE [LARGE SCALE GENOMIC DNA]</scope>
    <source>
        <strain evidence="8 9">CBS 931.73</strain>
    </source>
</reference>
<keyword evidence="6" id="KW-0812">Transmembrane</keyword>
<accession>A0A1Y1XUS8</accession>
<dbReference type="EMBL" id="MCFE01000442">
    <property type="protein sequence ID" value="ORX89473.1"/>
    <property type="molecule type" value="Genomic_DNA"/>
</dbReference>
<protein>
    <recommendedName>
        <fullName evidence="7">LITAF domain-containing protein</fullName>
    </recommendedName>
</protein>
<keyword evidence="3" id="KW-0479">Metal-binding</keyword>
<dbReference type="InterPro" id="IPR006629">
    <property type="entry name" value="LITAF"/>
</dbReference>
<comment type="subcellular location">
    <subcellularLocation>
        <location evidence="1">Membrane</location>
        <topology evidence="1">Peripheral membrane protein</topology>
    </subcellularLocation>
</comment>
<evidence type="ECO:0000313" key="8">
    <source>
        <dbReference type="EMBL" id="ORX89473.1"/>
    </source>
</evidence>
<evidence type="ECO:0000259" key="7">
    <source>
        <dbReference type="PROSITE" id="PS51837"/>
    </source>
</evidence>
<dbReference type="InterPro" id="IPR037519">
    <property type="entry name" value="LITAF_fam"/>
</dbReference>
<evidence type="ECO:0000256" key="6">
    <source>
        <dbReference type="SAM" id="Phobius"/>
    </source>
</evidence>
<comment type="caution">
    <text evidence="8">The sequence shown here is derived from an EMBL/GenBank/DDBJ whole genome shotgun (WGS) entry which is preliminary data.</text>
</comment>
<feature type="transmembrane region" description="Helical" evidence="6">
    <location>
        <begin position="103"/>
        <end position="123"/>
    </location>
</feature>
<dbReference type="PANTHER" id="PTHR23292:SF6">
    <property type="entry name" value="FI16602P1-RELATED"/>
    <property type="match status" value="1"/>
</dbReference>
<comment type="similarity">
    <text evidence="2">Belongs to the CDIP1/LITAF family.</text>
</comment>
<feature type="domain" description="LITAF" evidence="7">
    <location>
        <begin position="62"/>
        <end position="147"/>
    </location>
</feature>
<dbReference type="InParanoid" id="A0A1Y1XUS8"/>
<dbReference type="Pfam" id="PF10601">
    <property type="entry name" value="zf-LITAF-like"/>
    <property type="match status" value="1"/>
</dbReference>
<dbReference type="GO" id="GO:0008270">
    <property type="term" value="F:zinc ion binding"/>
    <property type="evidence" value="ECO:0007669"/>
    <property type="project" value="TreeGrafter"/>
</dbReference>
<dbReference type="GO" id="GO:0016020">
    <property type="term" value="C:membrane"/>
    <property type="evidence" value="ECO:0007669"/>
    <property type="project" value="UniProtKB-SubCell"/>
</dbReference>
<dbReference type="SMART" id="SM00714">
    <property type="entry name" value="LITAF"/>
    <property type="match status" value="1"/>
</dbReference>